<name>A0A7J6RRX3_PEROL</name>
<feature type="region of interest" description="Disordered" evidence="1">
    <location>
        <begin position="122"/>
        <end position="141"/>
    </location>
</feature>
<dbReference type="Proteomes" id="UP000553632">
    <property type="component" value="Unassembled WGS sequence"/>
</dbReference>
<feature type="non-terminal residue" evidence="2">
    <location>
        <position position="1"/>
    </location>
</feature>
<evidence type="ECO:0000313" key="2">
    <source>
        <dbReference type="EMBL" id="KAF4723387.1"/>
    </source>
</evidence>
<comment type="caution">
    <text evidence="2">The sequence shown here is derived from an EMBL/GenBank/DDBJ whole genome shotgun (WGS) entry which is preliminary data.</text>
</comment>
<dbReference type="AlphaFoldDB" id="A0A7J6RRX3"/>
<organism evidence="2 3">
    <name type="scientific">Perkinsus olseni</name>
    <name type="common">Perkinsus atlanticus</name>
    <dbReference type="NCBI Taxonomy" id="32597"/>
    <lineage>
        <taxon>Eukaryota</taxon>
        <taxon>Sar</taxon>
        <taxon>Alveolata</taxon>
        <taxon>Perkinsozoa</taxon>
        <taxon>Perkinsea</taxon>
        <taxon>Perkinsida</taxon>
        <taxon>Perkinsidae</taxon>
        <taxon>Perkinsus</taxon>
    </lineage>
</organism>
<accession>A0A7J6RRX3</accession>
<evidence type="ECO:0000313" key="3">
    <source>
        <dbReference type="Proteomes" id="UP000553632"/>
    </source>
</evidence>
<proteinExistence type="predicted"/>
<dbReference type="EMBL" id="JABANO010023524">
    <property type="protein sequence ID" value="KAF4723387.1"/>
    <property type="molecule type" value="Genomic_DNA"/>
</dbReference>
<reference evidence="2 3" key="1">
    <citation type="submission" date="2020-04" db="EMBL/GenBank/DDBJ databases">
        <title>Perkinsus olseni comparative genomics.</title>
        <authorList>
            <person name="Bogema D.R."/>
        </authorList>
    </citation>
    <scope>NUCLEOTIDE SEQUENCE [LARGE SCALE GENOMIC DNA]</scope>
    <source>
        <strain evidence="2 3">ATCC PRA-207</strain>
    </source>
</reference>
<keyword evidence="3" id="KW-1185">Reference proteome</keyword>
<protein>
    <submittedName>
        <fullName evidence="2">Uncharacterized protein</fullName>
    </submittedName>
</protein>
<sequence length="141" mass="15598">MMDHVIQYLSLSESSFGGDARAAAFFHNQSVAIIREQADAIADAYINFKRELKINVVLRDVLSSTSEVRFLLDIGQGRYSSSHYLDDSRLWSYARGDVFLIGRAHPDQLTTLNFLDSVGPPSNGAAPEFSRPTRGEMSIAA</sequence>
<evidence type="ECO:0000256" key="1">
    <source>
        <dbReference type="SAM" id="MobiDB-lite"/>
    </source>
</evidence>
<gene>
    <name evidence="2" type="ORF">FOZ63_016033</name>
</gene>